<dbReference type="Proteomes" id="UP000007517">
    <property type="component" value="Chromosome"/>
</dbReference>
<dbReference type="KEGG" id="bsd:BLASA_3012"/>
<keyword evidence="3" id="KW-1185">Reference proteome</keyword>
<dbReference type="eggNOG" id="ENOG502ZI02">
    <property type="taxonomic scope" value="Bacteria"/>
</dbReference>
<dbReference type="AlphaFoldDB" id="H6RND6"/>
<accession>H6RND6</accession>
<dbReference type="HOGENOM" id="CLU_1924557_0_0_11"/>
<feature type="region of interest" description="Disordered" evidence="1">
    <location>
        <begin position="1"/>
        <end position="28"/>
    </location>
</feature>
<dbReference type="EMBL" id="FO117623">
    <property type="protein sequence ID" value="CCG03883.1"/>
    <property type="molecule type" value="Genomic_DNA"/>
</dbReference>
<evidence type="ECO:0000313" key="3">
    <source>
        <dbReference type="Proteomes" id="UP000007517"/>
    </source>
</evidence>
<name>H6RND6_BLASD</name>
<gene>
    <name evidence="2" type="ordered locus">BLASA_3012</name>
</gene>
<proteinExistence type="predicted"/>
<protein>
    <submittedName>
        <fullName evidence="2">Uncharacterized protein</fullName>
    </submittedName>
</protein>
<feature type="compositionally biased region" description="Basic and acidic residues" evidence="1">
    <location>
        <begin position="1"/>
        <end position="11"/>
    </location>
</feature>
<evidence type="ECO:0000313" key="2">
    <source>
        <dbReference type="EMBL" id="CCG03883.1"/>
    </source>
</evidence>
<evidence type="ECO:0000256" key="1">
    <source>
        <dbReference type="SAM" id="MobiDB-lite"/>
    </source>
</evidence>
<sequence length="148" mass="16025">MPRVVDERPDGRGGAMTEADDSRRAAAQSGLVGRSIDEFVAQLRGFTDRARGLAGNATARLPLPALPSPPGALSAAQVRAIAEMVSAQRSSIAAMRAQLDAFDQQLEVLERILDPLVEWSSTWARLEEAVGDFVRRDGERRQNGEQAQ</sequence>
<reference evidence="2 3" key="1">
    <citation type="journal article" date="2012" name="J. Bacteriol.">
        <title>Genome Sequence of Blastococcus saxobsidens DD2, a Stone-Inhabiting Bacterium.</title>
        <authorList>
            <person name="Chouaia B."/>
            <person name="Crotti E."/>
            <person name="Brusetti L."/>
            <person name="Daffonchio D."/>
            <person name="Essoussi I."/>
            <person name="Nouioui I."/>
            <person name="Sbissi I."/>
            <person name="Ghodhbane-Gtari F."/>
            <person name="Gtari M."/>
            <person name="Vacherie B."/>
            <person name="Barbe V."/>
            <person name="Medigue C."/>
            <person name="Gury J."/>
            <person name="Pujic P."/>
            <person name="Normand P."/>
        </authorList>
    </citation>
    <scope>NUCLEOTIDE SEQUENCE [LARGE SCALE GENOMIC DNA]</scope>
    <source>
        <strain evidence="2 3">DD2</strain>
    </source>
</reference>
<organism evidence="2 3">
    <name type="scientific">Blastococcus saxobsidens (strain DD2)</name>
    <dbReference type="NCBI Taxonomy" id="1146883"/>
    <lineage>
        <taxon>Bacteria</taxon>
        <taxon>Bacillati</taxon>
        <taxon>Actinomycetota</taxon>
        <taxon>Actinomycetes</taxon>
        <taxon>Geodermatophilales</taxon>
        <taxon>Geodermatophilaceae</taxon>
        <taxon>Blastococcus</taxon>
    </lineage>
</organism>
<dbReference type="OrthoDB" id="5194823at2"/>
<reference evidence="3" key="2">
    <citation type="submission" date="2012-02" db="EMBL/GenBank/DDBJ databases">
        <title>Complete genome sequence of Blastococcus saxobsidens strain DD2.</title>
        <authorList>
            <person name="Genoscope."/>
        </authorList>
    </citation>
    <scope>NUCLEOTIDE SEQUENCE [LARGE SCALE GENOMIC DNA]</scope>
    <source>
        <strain evidence="3">DD2</strain>
    </source>
</reference>